<dbReference type="Proteomes" id="UP000092993">
    <property type="component" value="Unassembled WGS sequence"/>
</dbReference>
<proteinExistence type="predicted"/>
<gene>
    <name evidence="1" type="ORF">A0H81_05613</name>
</gene>
<organism evidence="1 2">
    <name type="scientific">Grifola frondosa</name>
    <name type="common">Maitake</name>
    <name type="synonym">Polyporus frondosus</name>
    <dbReference type="NCBI Taxonomy" id="5627"/>
    <lineage>
        <taxon>Eukaryota</taxon>
        <taxon>Fungi</taxon>
        <taxon>Dikarya</taxon>
        <taxon>Basidiomycota</taxon>
        <taxon>Agaricomycotina</taxon>
        <taxon>Agaricomycetes</taxon>
        <taxon>Polyporales</taxon>
        <taxon>Grifolaceae</taxon>
        <taxon>Grifola</taxon>
    </lineage>
</organism>
<keyword evidence="2" id="KW-1185">Reference proteome</keyword>
<comment type="caution">
    <text evidence="1">The sequence shown here is derived from an EMBL/GenBank/DDBJ whole genome shotgun (WGS) entry which is preliminary data.</text>
</comment>
<dbReference type="STRING" id="5627.A0A1C7MCN3"/>
<evidence type="ECO:0008006" key="3">
    <source>
        <dbReference type="Google" id="ProtNLM"/>
    </source>
</evidence>
<sequence length="602" mass="66837">MVSPRDRDRANGQLPNMGNFAHELSITYVFVSLNLNQFSVGTAIIFGTLYHDYVFIMVIGMQSIHFCSLHVELVTKILLDVELHDLLAFKRVCRFLAELIANAMQLRYKTALGMAGLEDGPPGGLTTAERLERVEKYQDAWRDVSFSTSFPVLSRMAPGVNPKSHSGGVCSGLTATGDVELCQTGSPIRGQQEMHWMLTRGATGLAAMRICDVDCSQDLVVLFETRVPGCWFHYSGIERVGDVHLRSAASGSPHPLASRPTLGANKVLYRSSIHGDIVALVSQKQTPNYACSCGTGNPGSWCCTRLRSRGENSLSAAAARYRLRMRTAAPPFNNSVAVRIQFSRDSNPTRAVHGMPFQHRPAVRLLELSIGGVSASCYICFFLSAVHVCLQQALSTSQTWFAWEQWGPSGSRTLTFPYQPWYKALGTLGTKCLFLCWDSWPKTQHHLLVYEFNPCVVTGGPDAEQEAVVKDLAFAEPVCSRVRCRIDHWDEIPQGIRNAFLTEDGVVLTCVACIQRLEIACLRGVIALWLCWTDGGDDNEREIRTEPEDAYRALCILSVSKRDIHAAFHRFNRSDVDPSHDVPVGIYGHAGYLHLHDVPVWF</sequence>
<reference evidence="1 2" key="1">
    <citation type="submission" date="2016-03" db="EMBL/GenBank/DDBJ databases">
        <title>Whole genome sequencing of Grifola frondosa 9006-11.</title>
        <authorList>
            <person name="Min B."/>
            <person name="Park H."/>
            <person name="Kim J.-G."/>
            <person name="Cho H."/>
            <person name="Oh Y.-L."/>
            <person name="Kong W.-S."/>
            <person name="Choi I.-G."/>
        </authorList>
    </citation>
    <scope>NUCLEOTIDE SEQUENCE [LARGE SCALE GENOMIC DNA]</scope>
    <source>
        <strain evidence="1 2">9006-11</strain>
    </source>
</reference>
<name>A0A1C7MCN3_GRIFR</name>
<evidence type="ECO:0000313" key="2">
    <source>
        <dbReference type="Proteomes" id="UP000092993"/>
    </source>
</evidence>
<dbReference type="EMBL" id="LUGG01000005">
    <property type="protein sequence ID" value="OBZ74640.1"/>
    <property type="molecule type" value="Genomic_DNA"/>
</dbReference>
<protein>
    <recommendedName>
        <fullName evidence="3">F-box domain-containing protein</fullName>
    </recommendedName>
</protein>
<accession>A0A1C7MCN3</accession>
<evidence type="ECO:0000313" key="1">
    <source>
        <dbReference type="EMBL" id="OBZ74640.1"/>
    </source>
</evidence>
<dbReference type="AlphaFoldDB" id="A0A1C7MCN3"/>
<dbReference type="OrthoDB" id="2747824at2759"/>